<dbReference type="Gene3D" id="1.10.340.70">
    <property type="match status" value="1"/>
</dbReference>
<gene>
    <name evidence="2" type="ORF">O181_089312</name>
</gene>
<dbReference type="PANTHER" id="PTHR37984">
    <property type="entry name" value="PROTEIN CBG26694"/>
    <property type="match status" value="1"/>
</dbReference>
<accession>A0A9Q3IT74</accession>
<feature type="domain" description="Integrase zinc-binding" evidence="1">
    <location>
        <begin position="80"/>
        <end position="131"/>
    </location>
</feature>
<dbReference type="Proteomes" id="UP000765509">
    <property type="component" value="Unassembled WGS sequence"/>
</dbReference>
<dbReference type="AlphaFoldDB" id="A0A9Q3IT74"/>
<dbReference type="InterPro" id="IPR050951">
    <property type="entry name" value="Retrovirus_Pol_polyprotein"/>
</dbReference>
<evidence type="ECO:0000313" key="3">
    <source>
        <dbReference type="Proteomes" id="UP000765509"/>
    </source>
</evidence>
<evidence type="ECO:0000313" key="2">
    <source>
        <dbReference type="EMBL" id="MBW0549597.1"/>
    </source>
</evidence>
<keyword evidence="3" id="KW-1185">Reference proteome</keyword>
<dbReference type="EMBL" id="AVOT02054946">
    <property type="protein sequence ID" value="MBW0549597.1"/>
    <property type="molecule type" value="Genomic_DNA"/>
</dbReference>
<dbReference type="OrthoDB" id="2513165at2759"/>
<protein>
    <recommendedName>
        <fullName evidence="1">Integrase zinc-binding domain-containing protein</fullName>
    </recommendedName>
</protein>
<name>A0A9Q3IT74_9BASI</name>
<reference evidence="2" key="1">
    <citation type="submission" date="2021-03" db="EMBL/GenBank/DDBJ databases">
        <title>Draft genome sequence of rust myrtle Austropuccinia psidii MF-1, a brazilian biotype.</title>
        <authorList>
            <person name="Quecine M.C."/>
            <person name="Pachon D.M.R."/>
            <person name="Bonatelli M.L."/>
            <person name="Correr F.H."/>
            <person name="Franceschini L.M."/>
            <person name="Leite T.F."/>
            <person name="Margarido G.R.A."/>
            <person name="Almeida C.A."/>
            <person name="Ferrarezi J.A."/>
            <person name="Labate C.A."/>
        </authorList>
    </citation>
    <scope>NUCLEOTIDE SEQUENCE</scope>
    <source>
        <strain evidence="2">MF-1</strain>
    </source>
</reference>
<dbReference type="Pfam" id="PF17921">
    <property type="entry name" value="Integrase_H2C2"/>
    <property type="match status" value="1"/>
</dbReference>
<sequence>MCYRHWPEFIGKVKESYKMDKNWHILCQLSMKYFKDPSLSSKLDELCKKAYDEGRFDLIDGILNHRTKHTCVMTLKDTVLLNTILHECHYSVVSGHPSEDRTLERVKTCSWWPNWRKVVAEYCQNCDRCQKEIRATGKKFGMIIQTQQPKSPWEIAHMNCEQLYPKEDTEASMHAYL</sequence>
<proteinExistence type="predicted"/>
<dbReference type="InterPro" id="IPR041588">
    <property type="entry name" value="Integrase_H2C2"/>
</dbReference>
<comment type="caution">
    <text evidence="2">The sequence shown here is derived from an EMBL/GenBank/DDBJ whole genome shotgun (WGS) entry which is preliminary data.</text>
</comment>
<dbReference type="PANTHER" id="PTHR37984:SF15">
    <property type="entry name" value="INTEGRASE CATALYTIC DOMAIN-CONTAINING PROTEIN"/>
    <property type="match status" value="1"/>
</dbReference>
<organism evidence="2 3">
    <name type="scientific">Austropuccinia psidii MF-1</name>
    <dbReference type="NCBI Taxonomy" id="1389203"/>
    <lineage>
        <taxon>Eukaryota</taxon>
        <taxon>Fungi</taxon>
        <taxon>Dikarya</taxon>
        <taxon>Basidiomycota</taxon>
        <taxon>Pucciniomycotina</taxon>
        <taxon>Pucciniomycetes</taxon>
        <taxon>Pucciniales</taxon>
        <taxon>Sphaerophragmiaceae</taxon>
        <taxon>Austropuccinia</taxon>
    </lineage>
</organism>
<evidence type="ECO:0000259" key="1">
    <source>
        <dbReference type="Pfam" id="PF17921"/>
    </source>
</evidence>